<accession>A0AA49JGD1</accession>
<organism evidence="2">
    <name type="scientific">Roseihalotalea indica</name>
    <dbReference type="NCBI Taxonomy" id="2867963"/>
    <lineage>
        <taxon>Bacteria</taxon>
        <taxon>Pseudomonadati</taxon>
        <taxon>Bacteroidota</taxon>
        <taxon>Cytophagia</taxon>
        <taxon>Cytophagales</taxon>
        <taxon>Catalimonadaceae</taxon>
        <taxon>Roseihalotalea</taxon>
    </lineage>
</organism>
<evidence type="ECO:0000256" key="1">
    <source>
        <dbReference type="SAM" id="SignalP"/>
    </source>
</evidence>
<sequence length="249" mass="28095">MKIVVLVCLLLLFGISAPLLAQDKPPLVTIYLKNGQKIEGYMKMSIHEGFLTLEHDSLSQTHLAFPDIKKIYFGEVPNEEPQPYYVRQPGYFHLTELALQFGSNDYEANVTPSIHTVNGYAFSPHLMTGLGLGWDHYGSVATLPMYLSVRGIITDRKVSPYYFANAGISLAWPTDDLPDVDYDRTQGGLYLHGGLGYQINLIRSALLLSVGYKLQKTDFAYDLTTWEGDTHIEEKRTIRRLTISFGYSF</sequence>
<evidence type="ECO:0000313" key="2">
    <source>
        <dbReference type="EMBL" id="WKN36999.1"/>
    </source>
</evidence>
<name>A0AA49JGD1_9BACT</name>
<keyword evidence="1" id="KW-0732">Signal</keyword>
<gene>
    <name evidence="2" type="ORF">K4G66_32030</name>
</gene>
<reference evidence="2" key="2">
    <citation type="journal article" date="2024" name="Antonie Van Leeuwenhoek">
        <title>Roseihalotalea indica gen. nov., sp. nov., a halophilic Bacteroidetes from mesopelagic Southwest Indian Ocean with higher carbohydrate metabolic potential.</title>
        <authorList>
            <person name="Chen B."/>
            <person name="Zhang M."/>
            <person name="Lin D."/>
            <person name="Ye J."/>
            <person name="Tang K."/>
        </authorList>
    </citation>
    <scope>NUCLEOTIDE SEQUENCE</scope>
    <source>
        <strain evidence="2">TK19036</strain>
    </source>
</reference>
<dbReference type="AlphaFoldDB" id="A0AA49JGD1"/>
<feature type="signal peptide" evidence="1">
    <location>
        <begin position="1"/>
        <end position="21"/>
    </location>
</feature>
<dbReference type="EMBL" id="CP120682">
    <property type="protein sequence ID" value="WKN36999.1"/>
    <property type="molecule type" value="Genomic_DNA"/>
</dbReference>
<proteinExistence type="predicted"/>
<protein>
    <recommendedName>
        <fullName evidence="3">Outer membrane protein beta-barrel domain-containing protein</fullName>
    </recommendedName>
</protein>
<feature type="chain" id="PRO_5041269940" description="Outer membrane protein beta-barrel domain-containing protein" evidence="1">
    <location>
        <begin position="22"/>
        <end position="249"/>
    </location>
</feature>
<evidence type="ECO:0008006" key="3">
    <source>
        <dbReference type="Google" id="ProtNLM"/>
    </source>
</evidence>
<reference evidence="2" key="1">
    <citation type="journal article" date="2023" name="Comput. Struct. Biotechnol. J.">
        <title>Discovery of a novel marine Bacteroidetes with a rich repertoire of carbohydrate-active enzymes.</title>
        <authorList>
            <person name="Chen B."/>
            <person name="Liu G."/>
            <person name="Chen Q."/>
            <person name="Wang H."/>
            <person name="Liu L."/>
            <person name="Tang K."/>
        </authorList>
    </citation>
    <scope>NUCLEOTIDE SEQUENCE</scope>
    <source>
        <strain evidence="2">TK19036</strain>
    </source>
</reference>